<evidence type="ECO:0000313" key="2">
    <source>
        <dbReference type="EMBL" id="GEU29940.1"/>
    </source>
</evidence>
<feature type="region of interest" description="Disordered" evidence="1">
    <location>
        <begin position="1"/>
        <end position="35"/>
    </location>
</feature>
<feature type="region of interest" description="Disordered" evidence="1">
    <location>
        <begin position="50"/>
        <end position="72"/>
    </location>
</feature>
<sequence>MASKCKNSEPETNCTNFQDSSEHSQSVPSKTDLDNLFGPLYEEYYETSLPEVSDNSTSNTLDNDNTSSSSSIVVEEDEAPQIVSSLAKHIVTEPNSLVLNENVDELIQEDDAKFNGNVFYNTPQTLMFEEAKSSSTFQDPSNMHGFHQQHRSNDRWTKNHLIKQVIGDHSKPIMIRNRLQTDADVCMYALTVSTIESKNIKEAMLDHSWIESMQDELNQFKRLDV</sequence>
<feature type="compositionally biased region" description="Polar residues" evidence="1">
    <location>
        <begin position="10"/>
        <end position="29"/>
    </location>
</feature>
<gene>
    <name evidence="2" type="ORF">Tci_001918</name>
</gene>
<organism evidence="2">
    <name type="scientific">Tanacetum cinerariifolium</name>
    <name type="common">Dalmatian daisy</name>
    <name type="synonym">Chrysanthemum cinerariifolium</name>
    <dbReference type="NCBI Taxonomy" id="118510"/>
    <lineage>
        <taxon>Eukaryota</taxon>
        <taxon>Viridiplantae</taxon>
        <taxon>Streptophyta</taxon>
        <taxon>Embryophyta</taxon>
        <taxon>Tracheophyta</taxon>
        <taxon>Spermatophyta</taxon>
        <taxon>Magnoliopsida</taxon>
        <taxon>eudicotyledons</taxon>
        <taxon>Gunneridae</taxon>
        <taxon>Pentapetalae</taxon>
        <taxon>asterids</taxon>
        <taxon>campanulids</taxon>
        <taxon>Asterales</taxon>
        <taxon>Asteraceae</taxon>
        <taxon>Asteroideae</taxon>
        <taxon>Anthemideae</taxon>
        <taxon>Anthemidinae</taxon>
        <taxon>Tanacetum</taxon>
    </lineage>
</organism>
<dbReference type="EMBL" id="BKCJ010000114">
    <property type="protein sequence ID" value="GEU29940.1"/>
    <property type="molecule type" value="Genomic_DNA"/>
</dbReference>
<reference evidence="2" key="1">
    <citation type="journal article" date="2019" name="Sci. Rep.">
        <title>Draft genome of Tanacetum cinerariifolium, the natural source of mosquito coil.</title>
        <authorList>
            <person name="Yamashiro T."/>
            <person name="Shiraishi A."/>
            <person name="Satake H."/>
            <person name="Nakayama K."/>
        </authorList>
    </citation>
    <scope>NUCLEOTIDE SEQUENCE</scope>
</reference>
<accession>A0A699GK21</accession>
<feature type="compositionally biased region" description="Low complexity" evidence="1">
    <location>
        <begin position="53"/>
        <end position="71"/>
    </location>
</feature>
<proteinExistence type="predicted"/>
<protein>
    <submittedName>
        <fullName evidence="2">Gag-Pol polyprotein</fullName>
    </submittedName>
</protein>
<evidence type="ECO:0000256" key="1">
    <source>
        <dbReference type="SAM" id="MobiDB-lite"/>
    </source>
</evidence>
<comment type="caution">
    <text evidence="2">The sequence shown here is derived from an EMBL/GenBank/DDBJ whole genome shotgun (WGS) entry which is preliminary data.</text>
</comment>
<name>A0A699GK21_TANCI</name>
<dbReference type="AlphaFoldDB" id="A0A699GK21"/>